<feature type="domain" description="ATP-dependent DNA ligase family profile" evidence="15">
    <location>
        <begin position="301"/>
        <end position="415"/>
    </location>
</feature>
<keyword evidence="12" id="KW-0131">Cell cycle</keyword>
<organism evidence="16 17">
    <name type="scientific">Ilumatobacter coccineus (strain NBRC 103263 / KCTC 29153 / YM16-304)</name>
    <dbReference type="NCBI Taxonomy" id="1313172"/>
    <lineage>
        <taxon>Bacteria</taxon>
        <taxon>Bacillati</taxon>
        <taxon>Actinomycetota</taxon>
        <taxon>Acidimicrobiia</taxon>
        <taxon>Acidimicrobiales</taxon>
        <taxon>Ilumatobacteraceae</taxon>
        <taxon>Ilumatobacter</taxon>
    </lineage>
</organism>
<evidence type="ECO:0000256" key="4">
    <source>
        <dbReference type="ARBA" id="ARBA00022705"/>
    </source>
</evidence>
<dbReference type="GO" id="GO:0006260">
    <property type="term" value="P:DNA replication"/>
    <property type="evidence" value="ECO:0007669"/>
    <property type="project" value="UniProtKB-KW"/>
</dbReference>
<sequence length="515" mass="54599">MLFDELAAASQAVAATTKRNDKVMALADALRRCAPDEIVPAVAFLTGTTPLGRIGVGWSTLADVSATPAADASWTVGDVDRRLRAIESLHGDGVGAARRDALAELLDAATEREQRLLRGILSGELRQGALAGVMTTAVAKAADVPVAAVRRASMMAGDLGAAAHAALVGGIEALDAVSLQPLRPVQPMLASAGSSVADAFSGADAVQVDWKLDGIRLQAHRRGNDVGLFTRNLNEVTDRLPGVVEVVRSLPGGDLVLDGEAMGLLDDGSPRRFQDTMGDFGADRPDDARPGEGRGDAIGAFFFDILHVDGSPVHDEALSTRRELLAATVPDTARLPSIITAEVAEAEAFLGRAIAAGHEGVMVKDLDQPYEAGRRGKGWRKVKPVHTLDLVVLAVEWGHGRRRGMLSNIHLGARASGESANEFVMVGKTFKGMTDEMLRWQTARFSDLKIGEGTGRERHVVYVEPVQVVEIAVDGVQVSTTYPGGVALRFARVKQYRHDKSADTADTIDAVRALL</sequence>
<evidence type="ECO:0000256" key="3">
    <source>
        <dbReference type="ARBA" id="ARBA00022618"/>
    </source>
</evidence>
<evidence type="ECO:0000313" key="16">
    <source>
        <dbReference type="EMBL" id="BAN03002.1"/>
    </source>
</evidence>
<dbReference type="Pfam" id="PF01068">
    <property type="entry name" value="DNA_ligase_A_M"/>
    <property type="match status" value="1"/>
</dbReference>
<dbReference type="SUPFAM" id="SSF117018">
    <property type="entry name" value="ATP-dependent DNA ligase DNA-binding domain"/>
    <property type="match status" value="1"/>
</dbReference>
<evidence type="ECO:0000256" key="6">
    <source>
        <dbReference type="ARBA" id="ARBA00022741"/>
    </source>
</evidence>
<proteinExistence type="inferred from homology"/>
<dbReference type="PROSITE" id="PS50160">
    <property type="entry name" value="DNA_LIGASE_A3"/>
    <property type="match status" value="1"/>
</dbReference>
<keyword evidence="8" id="KW-0067">ATP-binding</keyword>
<dbReference type="EMBL" id="AP012057">
    <property type="protein sequence ID" value="BAN03002.1"/>
    <property type="molecule type" value="Genomic_DNA"/>
</dbReference>
<accession>A0A6C7EAG5</accession>
<dbReference type="GO" id="GO:0003910">
    <property type="term" value="F:DNA ligase (ATP) activity"/>
    <property type="evidence" value="ECO:0007669"/>
    <property type="project" value="UniProtKB-EC"/>
</dbReference>
<dbReference type="InterPro" id="IPR050191">
    <property type="entry name" value="ATP-dep_DNA_ligase"/>
</dbReference>
<keyword evidence="11" id="KW-0234">DNA repair</keyword>
<evidence type="ECO:0000256" key="1">
    <source>
        <dbReference type="ARBA" id="ARBA00012727"/>
    </source>
</evidence>
<reference evidence="16 17" key="1">
    <citation type="journal article" date="2013" name="Int. J. Syst. Evol. Microbiol.">
        <title>Ilumatobacter nonamiense sp. nov. and Ilumatobacter coccineum sp. nov., isolated from seashore sand.</title>
        <authorList>
            <person name="Matsumoto A."/>
            <person name="Kasai H."/>
            <person name="Matsuo Y."/>
            <person name="Shizuri Y."/>
            <person name="Ichikawa N."/>
            <person name="Fujita N."/>
            <person name="Omura S."/>
            <person name="Takahashi Y."/>
        </authorList>
    </citation>
    <scope>NUCLEOTIDE SEQUENCE [LARGE SCALE GENOMIC DNA]</scope>
    <source>
        <strain evidence="17">NBRC 103263 / KCTC 29153 / YM16-304</strain>
    </source>
</reference>
<dbReference type="KEGG" id="aym:YM304_26880"/>
<name>A0A6C7EAG5_ILUCY</name>
<dbReference type="GO" id="GO:0006310">
    <property type="term" value="P:DNA recombination"/>
    <property type="evidence" value="ECO:0007669"/>
    <property type="project" value="UniProtKB-KW"/>
</dbReference>
<keyword evidence="17" id="KW-1185">Reference proteome</keyword>
<protein>
    <recommendedName>
        <fullName evidence="1">DNA ligase (ATP)</fullName>
        <ecNumber evidence="1">6.5.1.1</ecNumber>
    </recommendedName>
</protein>
<dbReference type="InterPro" id="IPR012309">
    <property type="entry name" value="DNA_ligase_ATP-dep_C"/>
</dbReference>
<dbReference type="SUPFAM" id="SSF50249">
    <property type="entry name" value="Nucleic acid-binding proteins"/>
    <property type="match status" value="1"/>
</dbReference>
<dbReference type="GO" id="GO:0046872">
    <property type="term" value="F:metal ion binding"/>
    <property type="evidence" value="ECO:0007669"/>
    <property type="project" value="UniProtKB-KW"/>
</dbReference>
<dbReference type="InterPro" id="IPR012310">
    <property type="entry name" value="DNA_ligase_ATP-dep_cent"/>
</dbReference>
<dbReference type="PANTHER" id="PTHR45674:SF13">
    <property type="entry name" value="DNA LIGASE-RELATED"/>
    <property type="match status" value="1"/>
</dbReference>
<dbReference type="InterPro" id="IPR016059">
    <property type="entry name" value="DNA_ligase_ATP-dep_CS"/>
</dbReference>
<evidence type="ECO:0000313" key="17">
    <source>
        <dbReference type="Proteomes" id="UP000011863"/>
    </source>
</evidence>
<keyword evidence="6" id="KW-0547">Nucleotide-binding</keyword>
<dbReference type="SUPFAM" id="SSF56091">
    <property type="entry name" value="DNA ligase/mRNA capping enzyme, catalytic domain"/>
    <property type="match status" value="1"/>
</dbReference>
<dbReference type="PANTHER" id="PTHR45674">
    <property type="entry name" value="DNA LIGASE 1/3 FAMILY MEMBER"/>
    <property type="match status" value="1"/>
</dbReference>
<evidence type="ECO:0000256" key="10">
    <source>
        <dbReference type="ARBA" id="ARBA00023172"/>
    </source>
</evidence>
<keyword evidence="5" id="KW-0479">Metal-binding</keyword>
<dbReference type="InterPro" id="IPR012340">
    <property type="entry name" value="NA-bd_OB-fold"/>
</dbReference>
<evidence type="ECO:0000256" key="14">
    <source>
        <dbReference type="RuleBase" id="RU004196"/>
    </source>
</evidence>
<dbReference type="InterPro" id="IPR036599">
    <property type="entry name" value="DNA_ligase_N_sf"/>
</dbReference>
<evidence type="ECO:0000256" key="11">
    <source>
        <dbReference type="ARBA" id="ARBA00023204"/>
    </source>
</evidence>
<evidence type="ECO:0000256" key="2">
    <source>
        <dbReference type="ARBA" id="ARBA00022598"/>
    </source>
</evidence>
<evidence type="ECO:0000256" key="5">
    <source>
        <dbReference type="ARBA" id="ARBA00022723"/>
    </source>
</evidence>
<dbReference type="EC" id="6.5.1.1" evidence="1"/>
<evidence type="ECO:0000259" key="15">
    <source>
        <dbReference type="PROSITE" id="PS50160"/>
    </source>
</evidence>
<dbReference type="NCBIfam" id="NF002868">
    <property type="entry name" value="PRK03180.1"/>
    <property type="match status" value="1"/>
</dbReference>
<dbReference type="GO" id="GO:0051301">
    <property type="term" value="P:cell division"/>
    <property type="evidence" value="ECO:0007669"/>
    <property type="project" value="UniProtKB-KW"/>
</dbReference>
<dbReference type="Proteomes" id="UP000011863">
    <property type="component" value="Chromosome"/>
</dbReference>
<keyword evidence="4" id="KW-0235">DNA replication</keyword>
<dbReference type="GO" id="GO:0005524">
    <property type="term" value="F:ATP binding"/>
    <property type="evidence" value="ECO:0007669"/>
    <property type="project" value="UniProtKB-KW"/>
</dbReference>
<evidence type="ECO:0000256" key="8">
    <source>
        <dbReference type="ARBA" id="ARBA00022840"/>
    </source>
</evidence>
<dbReference type="Gene3D" id="2.40.50.140">
    <property type="entry name" value="Nucleic acid-binding proteins"/>
    <property type="match status" value="1"/>
</dbReference>
<keyword evidence="7" id="KW-0227">DNA damage</keyword>
<dbReference type="GO" id="GO:0003677">
    <property type="term" value="F:DNA binding"/>
    <property type="evidence" value="ECO:0007669"/>
    <property type="project" value="InterPro"/>
</dbReference>
<dbReference type="Pfam" id="PF04679">
    <property type="entry name" value="DNA_ligase_A_C"/>
    <property type="match status" value="1"/>
</dbReference>
<dbReference type="NCBIfam" id="TIGR00574">
    <property type="entry name" value="dnl1"/>
    <property type="match status" value="1"/>
</dbReference>
<evidence type="ECO:0000256" key="7">
    <source>
        <dbReference type="ARBA" id="ARBA00022763"/>
    </source>
</evidence>
<dbReference type="Gene3D" id="3.30.470.30">
    <property type="entry name" value="DNA ligase/mRNA capping enzyme"/>
    <property type="match status" value="1"/>
</dbReference>
<dbReference type="OrthoDB" id="3733803at2"/>
<dbReference type="InterPro" id="IPR012308">
    <property type="entry name" value="DNA_ligase_ATP-dep_N"/>
</dbReference>
<dbReference type="Gene3D" id="1.10.3260.10">
    <property type="entry name" value="DNA ligase, ATP-dependent, N-terminal domain"/>
    <property type="match status" value="1"/>
</dbReference>
<evidence type="ECO:0000256" key="9">
    <source>
        <dbReference type="ARBA" id="ARBA00022842"/>
    </source>
</evidence>
<keyword evidence="3" id="KW-0132">Cell division</keyword>
<gene>
    <name evidence="16" type="ORF">YM304_26880</name>
</gene>
<dbReference type="AlphaFoldDB" id="A0A6C7EAG5"/>
<keyword evidence="2 16" id="KW-0436">Ligase</keyword>
<dbReference type="RefSeq" id="WP_015442249.1">
    <property type="nucleotide sequence ID" value="NC_020520.1"/>
</dbReference>
<evidence type="ECO:0000256" key="13">
    <source>
        <dbReference type="ARBA" id="ARBA00034003"/>
    </source>
</evidence>
<keyword evidence="9" id="KW-0460">Magnesium</keyword>
<comment type="similarity">
    <text evidence="14">Belongs to the ATP-dependent DNA ligase family.</text>
</comment>
<dbReference type="GO" id="GO:0071897">
    <property type="term" value="P:DNA biosynthetic process"/>
    <property type="evidence" value="ECO:0007669"/>
    <property type="project" value="InterPro"/>
</dbReference>
<keyword evidence="10" id="KW-0233">DNA recombination</keyword>
<dbReference type="InterPro" id="IPR000977">
    <property type="entry name" value="DNA_ligase_ATP-dep"/>
</dbReference>
<dbReference type="PROSITE" id="PS00333">
    <property type="entry name" value="DNA_LIGASE_A2"/>
    <property type="match status" value="1"/>
</dbReference>
<evidence type="ECO:0000256" key="12">
    <source>
        <dbReference type="ARBA" id="ARBA00023306"/>
    </source>
</evidence>
<dbReference type="Pfam" id="PF04675">
    <property type="entry name" value="DNA_ligase_A_N"/>
    <property type="match status" value="1"/>
</dbReference>
<dbReference type="GO" id="GO:0006281">
    <property type="term" value="P:DNA repair"/>
    <property type="evidence" value="ECO:0007669"/>
    <property type="project" value="UniProtKB-KW"/>
</dbReference>
<comment type="catalytic activity">
    <reaction evidence="13">
        <text>ATP + (deoxyribonucleotide)n-3'-hydroxyl + 5'-phospho-(deoxyribonucleotide)m = (deoxyribonucleotide)n+m + AMP + diphosphate.</text>
        <dbReference type="EC" id="6.5.1.1"/>
    </reaction>
</comment>